<proteinExistence type="predicted"/>
<organism evidence="1 2">
    <name type="scientific">Candidatus Nomurabacteria bacterium RIFCSPLOWO2_02_FULL_40_67</name>
    <dbReference type="NCBI Taxonomy" id="1801787"/>
    <lineage>
        <taxon>Bacteria</taxon>
        <taxon>Candidatus Nomuraibacteriota</taxon>
    </lineage>
</organism>
<dbReference type="Proteomes" id="UP000177693">
    <property type="component" value="Unassembled WGS sequence"/>
</dbReference>
<name>A0A1F6Y419_9BACT</name>
<gene>
    <name evidence="1" type="ORF">A3I23_02480</name>
</gene>
<dbReference type="AlphaFoldDB" id="A0A1F6Y419"/>
<dbReference type="EMBL" id="MFVL01000023">
    <property type="protein sequence ID" value="OGJ01127.1"/>
    <property type="molecule type" value="Genomic_DNA"/>
</dbReference>
<evidence type="ECO:0008006" key="3">
    <source>
        <dbReference type="Google" id="ProtNLM"/>
    </source>
</evidence>
<protein>
    <recommendedName>
        <fullName evidence="3">Zinc-binding domain-containing protein</fullName>
    </recommendedName>
</protein>
<comment type="caution">
    <text evidence="1">The sequence shown here is derived from an EMBL/GenBank/DDBJ whole genome shotgun (WGS) entry which is preliminary data.</text>
</comment>
<evidence type="ECO:0000313" key="1">
    <source>
        <dbReference type="EMBL" id="OGJ01127.1"/>
    </source>
</evidence>
<reference evidence="1 2" key="1">
    <citation type="journal article" date="2016" name="Nat. Commun.">
        <title>Thousands of microbial genomes shed light on interconnected biogeochemical processes in an aquifer system.</title>
        <authorList>
            <person name="Anantharaman K."/>
            <person name="Brown C.T."/>
            <person name="Hug L.A."/>
            <person name="Sharon I."/>
            <person name="Castelle C.J."/>
            <person name="Probst A.J."/>
            <person name="Thomas B.C."/>
            <person name="Singh A."/>
            <person name="Wilkins M.J."/>
            <person name="Karaoz U."/>
            <person name="Brodie E.L."/>
            <person name="Williams K.H."/>
            <person name="Hubbard S.S."/>
            <person name="Banfield J.F."/>
        </authorList>
    </citation>
    <scope>NUCLEOTIDE SEQUENCE [LARGE SCALE GENOMIC DNA]</scope>
</reference>
<accession>A0A1F6Y419</accession>
<sequence length="569" mass="66517">MYNLFVENKTCQNCKKKFEIEQEDLNFYEKIKVPAPSFCPDCRAQRRFIWRNERNLYKRPCDLCKKDFIFIYDKDTPFPVYCRECYLSDKWDPKSFGFKYDRSAPFFTQIKKLLDTVPRMGIWTVGCKNSEYTNQSYFNKNAYLSFALRDCEDVAYLQYAKNCRQTLDSSYVLDSEQCYETINAGKNYNSSYLQECVGMVDSNYAFACRNCENVFGVVNLRSGKNIFFGEQLSKEAYLAKIDNLKLDQRSVRDKIDKKFNEIKSKSIVKNTEQIKCVNCVGDHLENSKDCYYVFDGWDLEKARYSSWVFGSKDISDCFGMGGSELIYEAISPEDIRNCKFVFLTDSSHDCEYTAFCQSSSNLFGCVGVRSGEYMILNRAYSKEEYQNLTEQIKKDMSDLPYVDAREIIYKYGEFFPNELCSTSYNESIAGKYYPLTDKEARGLGFKWKKDIHRSYTPTLIPVNVPNSINDVPDTITNEIIACFDNGKCRHQCTTAFRITKEELIFYKKHSIPLPILCPNCRHGKRMESRNPQKLWNRNCAKCGKEIMSSYSPDRPETVYCETCYQREVY</sequence>
<evidence type="ECO:0000313" key="2">
    <source>
        <dbReference type="Proteomes" id="UP000177693"/>
    </source>
</evidence>